<name>A0A8D9PF01_9VIRU</name>
<protein>
    <submittedName>
        <fullName evidence="1">Uncharacterized protein</fullName>
    </submittedName>
</protein>
<sequence>MLLKRLMKKKLNLLRILMMSLNVRYSLKICLPRKRMPLKKKREYTVRVNTNALVKDSYIG</sequence>
<accession>A0A8D9PF01</accession>
<organism evidence="1">
    <name type="scientific">Bacteriophage sp</name>
    <dbReference type="NCBI Taxonomy" id="38018"/>
    <lineage>
        <taxon>Viruses</taxon>
    </lineage>
</organism>
<proteinExistence type="predicted"/>
<dbReference type="EMBL" id="BK029940">
    <property type="protein sequence ID" value="DAD55987.1"/>
    <property type="molecule type" value="Genomic_DNA"/>
</dbReference>
<evidence type="ECO:0000313" key="1">
    <source>
        <dbReference type="EMBL" id="DAD55987.1"/>
    </source>
</evidence>
<reference evidence="1" key="1">
    <citation type="journal article" date="2021" name="Proc. Natl. Acad. Sci. U.S.A.">
        <title>A Catalog of Tens of Thousands of Viruses from Human Metagenomes Reveals Hidden Associations with Chronic Diseases.</title>
        <authorList>
            <person name="Tisza M.J."/>
            <person name="Buck C.B."/>
        </authorList>
    </citation>
    <scope>NUCLEOTIDE SEQUENCE</scope>
    <source>
        <strain evidence="1">CtOZu12</strain>
    </source>
</reference>